<dbReference type="AlphaFoldDB" id="A0AAD1M5V1"/>
<dbReference type="EMBL" id="AP022560">
    <property type="protein sequence ID" value="BBX01967.1"/>
    <property type="molecule type" value="Genomic_DNA"/>
</dbReference>
<dbReference type="KEGG" id="mmor:MMOR_29030"/>
<name>A0AAD1M5V1_9MYCO</name>
<evidence type="ECO:0000313" key="1">
    <source>
        <dbReference type="EMBL" id="BBX01967.1"/>
    </source>
</evidence>
<protein>
    <submittedName>
        <fullName evidence="1">Uncharacterized protein</fullName>
    </submittedName>
</protein>
<dbReference type="Proteomes" id="UP000466681">
    <property type="component" value="Chromosome"/>
</dbReference>
<evidence type="ECO:0000313" key="2">
    <source>
        <dbReference type="Proteomes" id="UP000466681"/>
    </source>
</evidence>
<accession>A0AAD1M5V1</accession>
<gene>
    <name evidence="1" type="ORF">MMOR_29030</name>
</gene>
<proteinExistence type="predicted"/>
<reference evidence="1 2" key="1">
    <citation type="journal article" date="2019" name="Emerg. Microbes Infect.">
        <title>Comprehensive subspecies identification of 175 nontuberculous mycobacteria species based on 7547 genomic profiles.</title>
        <authorList>
            <person name="Matsumoto Y."/>
            <person name="Kinjo T."/>
            <person name="Motooka D."/>
            <person name="Nabeya D."/>
            <person name="Jung N."/>
            <person name="Uechi K."/>
            <person name="Horii T."/>
            <person name="Iida T."/>
            <person name="Fujita J."/>
            <person name="Nakamura S."/>
        </authorList>
    </citation>
    <scope>NUCLEOTIDE SEQUENCE [LARGE SCALE GENOMIC DNA]</scope>
    <source>
        <strain evidence="1 2">JCM 6375</strain>
    </source>
</reference>
<sequence>MLGATVGDGGGSGGVLCVQPASRQAPAIRISSSLPQRCARTVRVCRIAGPSRDDFDVPDPAHDDFKKFAIPQLSVDEDGNTNGAMVFDIGVYDWWLTPSC</sequence>
<organism evidence="1 2">
    <name type="scientific">Mycolicibacterium moriokaense</name>
    <dbReference type="NCBI Taxonomy" id="39691"/>
    <lineage>
        <taxon>Bacteria</taxon>
        <taxon>Bacillati</taxon>
        <taxon>Actinomycetota</taxon>
        <taxon>Actinomycetes</taxon>
        <taxon>Mycobacteriales</taxon>
        <taxon>Mycobacteriaceae</taxon>
        <taxon>Mycolicibacterium</taxon>
    </lineage>
</organism>
<keyword evidence="2" id="KW-1185">Reference proteome</keyword>